<keyword evidence="3" id="KW-1185">Reference proteome</keyword>
<dbReference type="RefSeq" id="WP_055741018.1">
    <property type="nucleotide sequence ID" value="NZ_JAAIWL010000005.1"/>
</dbReference>
<protein>
    <submittedName>
        <fullName evidence="2">ABC transporter permease</fullName>
    </submittedName>
</protein>
<feature type="transmembrane region" description="Helical" evidence="1">
    <location>
        <begin position="249"/>
        <end position="269"/>
    </location>
</feature>
<evidence type="ECO:0000256" key="1">
    <source>
        <dbReference type="SAM" id="Phobius"/>
    </source>
</evidence>
<dbReference type="GO" id="GO:0140359">
    <property type="term" value="F:ABC-type transporter activity"/>
    <property type="evidence" value="ECO:0007669"/>
    <property type="project" value="InterPro"/>
</dbReference>
<dbReference type="Proteomes" id="UP000051888">
    <property type="component" value="Unassembled WGS sequence"/>
</dbReference>
<sequence>MINLVYNEQLKIFRKKRLFVIILIIAILVPIITYAQYKQDKTAEKKLGTRDWRVQLQQEIVDIQNRLSSSQLPEDFAQYLKIKLTQEQYYLNHNINPNSPGAPTFMRIFAENAIDLLLPLLVMVVAADLVSSEASGGTIKLLLTRPVKRWKVLLSKYLALLLAISFIVLCVAILSYAISGIVFGYKGWNMPMLTGFVTKGEDLVTTHVHLIAQWEYILMEFGLVWFVCVVVGTLTFMLSVLVRSTAAVMGIMLAALIAGAILVNMVSSWQSAKYLFMVNLQLTDYVNGTKPPIEGMTMGFSITVLLVWMVAALIVSFVVFNRRDVY</sequence>
<evidence type="ECO:0000313" key="2">
    <source>
        <dbReference type="EMBL" id="KQL55220.1"/>
    </source>
</evidence>
<dbReference type="PANTHER" id="PTHR37305:SF2">
    <property type="entry name" value="BACITRACIN TRANSPORT PERMEASE PROTEIN BCRB"/>
    <property type="match status" value="1"/>
</dbReference>
<dbReference type="GO" id="GO:0005886">
    <property type="term" value="C:plasma membrane"/>
    <property type="evidence" value="ECO:0007669"/>
    <property type="project" value="UniProtKB-SubCell"/>
</dbReference>
<gene>
    <name evidence="2" type="ORF">AN964_18030</name>
</gene>
<keyword evidence="1" id="KW-1133">Transmembrane helix</keyword>
<accession>A0A0Q3X0Q5</accession>
<dbReference type="PATRIC" id="fig|157838.3.peg.3999"/>
<dbReference type="Pfam" id="PF12679">
    <property type="entry name" value="ABC2_membrane_2"/>
    <property type="match status" value="1"/>
</dbReference>
<proteinExistence type="predicted"/>
<name>A0A0Q3X0Q5_9BACI</name>
<keyword evidence="1" id="KW-0472">Membrane</keyword>
<feature type="transmembrane region" description="Helical" evidence="1">
    <location>
        <begin position="18"/>
        <end position="37"/>
    </location>
</feature>
<feature type="transmembrane region" description="Helical" evidence="1">
    <location>
        <begin position="157"/>
        <end position="185"/>
    </location>
</feature>
<comment type="caution">
    <text evidence="2">The sequence shown here is derived from an EMBL/GenBank/DDBJ whole genome shotgun (WGS) entry which is preliminary data.</text>
</comment>
<feature type="transmembrane region" description="Helical" evidence="1">
    <location>
        <begin position="298"/>
        <end position="320"/>
    </location>
</feature>
<dbReference type="OrthoDB" id="8613028at2"/>
<dbReference type="PANTHER" id="PTHR37305">
    <property type="entry name" value="INTEGRAL MEMBRANE PROTEIN-RELATED"/>
    <property type="match status" value="1"/>
</dbReference>
<organism evidence="2 3">
    <name type="scientific">Heyndrickxia shackletonii</name>
    <dbReference type="NCBI Taxonomy" id="157838"/>
    <lineage>
        <taxon>Bacteria</taxon>
        <taxon>Bacillati</taxon>
        <taxon>Bacillota</taxon>
        <taxon>Bacilli</taxon>
        <taxon>Bacillales</taxon>
        <taxon>Bacillaceae</taxon>
        <taxon>Heyndrickxia</taxon>
    </lineage>
</organism>
<dbReference type="STRING" id="157838.AN964_18030"/>
<dbReference type="AlphaFoldDB" id="A0A0Q3X0Q5"/>
<feature type="transmembrane region" description="Helical" evidence="1">
    <location>
        <begin position="223"/>
        <end position="242"/>
    </location>
</feature>
<keyword evidence="1" id="KW-0812">Transmembrane</keyword>
<reference evidence="2 3" key="1">
    <citation type="submission" date="2015-09" db="EMBL/GenBank/DDBJ databases">
        <title>Genome sequencing project for genomic taxonomy and phylogenomics of Bacillus-like bacteria.</title>
        <authorList>
            <person name="Liu B."/>
            <person name="Wang J."/>
            <person name="Zhu Y."/>
            <person name="Liu G."/>
            <person name="Chen Q."/>
            <person name="Chen Z."/>
            <person name="Lan J."/>
            <person name="Che J."/>
            <person name="Ge C."/>
            <person name="Shi H."/>
            <person name="Pan Z."/>
            <person name="Liu X."/>
        </authorList>
    </citation>
    <scope>NUCLEOTIDE SEQUENCE [LARGE SCALE GENOMIC DNA]</scope>
    <source>
        <strain evidence="2 3">LMG 18435</strain>
    </source>
</reference>
<evidence type="ECO:0000313" key="3">
    <source>
        <dbReference type="Proteomes" id="UP000051888"/>
    </source>
</evidence>
<dbReference type="EMBL" id="LJJC01000004">
    <property type="protein sequence ID" value="KQL55220.1"/>
    <property type="molecule type" value="Genomic_DNA"/>
</dbReference>